<feature type="transmembrane region" description="Helical" evidence="5">
    <location>
        <begin position="148"/>
        <end position="167"/>
    </location>
</feature>
<organism evidence="8">
    <name type="scientific">uncultured Alphaproteobacteria bacterium</name>
    <dbReference type="NCBI Taxonomy" id="91750"/>
    <lineage>
        <taxon>Bacteria</taxon>
        <taxon>Pseudomonadati</taxon>
        <taxon>Pseudomonadota</taxon>
        <taxon>Alphaproteobacteria</taxon>
        <taxon>environmental samples</taxon>
    </lineage>
</organism>
<feature type="transmembrane region" description="Helical" evidence="5">
    <location>
        <begin position="338"/>
        <end position="362"/>
    </location>
</feature>
<feature type="transmembrane region" description="Helical" evidence="5">
    <location>
        <begin position="368"/>
        <end position="386"/>
    </location>
</feature>
<dbReference type="Pfam" id="PF07690">
    <property type="entry name" value="MFS_1"/>
    <property type="match status" value="1"/>
</dbReference>
<keyword evidence="4 5" id="KW-0472">Membrane</keyword>
<reference evidence="8" key="1">
    <citation type="submission" date="2016-04" db="EMBL/GenBank/DDBJ databases">
        <authorList>
            <person name="Evans L.H."/>
            <person name="Alamgir A."/>
            <person name="Owens N."/>
            <person name="Weber N.D."/>
            <person name="Virtaneva K."/>
            <person name="Barbian K."/>
            <person name="Babar A."/>
            <person name="Rosenke K."/>
        </authorList>
    </citation>
    <scope>NUCLEOTIDE SEQUENCE</scope>
    <source>
        <strain evidence="8">86</strain>
    </source>
</reference>
<name>A0A212JBM9_9PROT</name>
<feature type="transmembrane region" description="Helical" evidence="5">
    <location>
        <begin position="77"/>
        <end position="98"/>
    </location>
</feature>
<feature type="transmembrane region" description="Helical" evidence="5">
    <location>
        <begin position="283"/>
        <end position="301"/>
    </location>
</feature>
<keyword evidence="2 5" id="KW-0812">Transmembrane</keyword>
<evidence type="ECO:0000256" key="6">
    <source>
        <dbReference type="SAM" id="SignalP"/>
    </source>
</evidence>
<evidence type="ECO:0000256" key="3">
    <source>
        <dbReference type="ARBA" id="ARBA00022989"/>
    </source>
</evidence>
<keyword evidence="6" id="KW-0732">Signal</keyword>
<dbReference type="PRINTS" id="PR01035">
    <property type="entry name" value="TCRTETA"/>
</dbReference>
<dbReference type="PANTHER" id="PTHR23546:SF1">
    <property type="entry name" value="MEMBRANE PROTEIN"/>
    <property type="match status" value="1"/>
</dbReference>
<dbReference type="Gene3D" id="1.20.1250.20">
    <property type="entry name" value="MFS general substrate transporter like domains"/>
    <property type="match status" value="1"/>
</dbReference>
<dbReference type="GO" id="GO:0016020">
    <property type="term" value="C:membrane"/>
    <property type="evidence" value="ECO:0007669"/>
    <property type="project" value="UniProtKB-SubCell"/>
</dbReference>
<feature type="transmembrane region" description="Helical" evidence="5">
    <location>
        <begin position="173"/>
        <end position="194"/>
    </location>
</feature>
<dbReference type="EMBL" id="FLUO01000001">
    <property type="protein sequence ID" value="SBV96828.1"/>
    <property type="molecule type" value="Genomic_DNA"/>
</dbReference>
<protein>
    <submittedName>
        <fullName evidence="8">Major facilitator transporter</fullName>
    </submittedName>
</protein>
<dbReference type="GO" id="GO:0022857">
    <property type="term" value="F:transmembrane transporter activity"/>
    <property type="evidence" value="ECO:0007669"/>
    <property type="project" value="InterPro"/>
</dbReference>
<evidence type="ECO:0000256" key="2">
    <source>
        <dbReference type="ARBA" id="ARBA00022692"/>
    </source>
</evidence>
<dbReference type="InterPro" id="IPR001958">
    <property type="entry name" value="Tet-R_TetA/multi-R_MdtG-like"/>
</dbReference>
<evidence type="ECO:0000256" key="5">
    <source>
        <dbReference type="SAM" id="Phobius"/>
    </source>
</evidence>
<accession>A0A212JBM9</accession>
<evidence type="ECO:0000259" key="7">
    <source>
        <dbReference type="PROSITE" id="PS50850"/>
    </source>
</evidence>
<gene>
    <name evidence="8" type="ORF">KL86APRO_10809</name>
</gene>
<evidence type="ECO:0000256" key="1">
    <source>
        <dbReference type="ARBA" id="ARBA00004141"/>
    </source>
</evidence>
<feature type="domain" description="Major facilitator superfamily (MFS) profile" evidence="7">
    <location>
        <begin position="11"/>
        <end position="394"/>
    </location>
</feature>
<comment type="subcellular location">
    <subcellularLocation>
        <location evidence="1">Membrane</location>
        <topology evidence="1">Multi-pass membrane protein</topology>
    </subcellularLocation>
</comment>
<feature type="transmembrane region" description="Helical" evidence="5">
    <location>
        <begin position="47"/>
        <end position="65"/>
    </location>
</feature>
<evidence type="ECO:0000256" key="4">
    <source>
        <dbReference type="ARBA" id="ARBA00023136"/>
    </source>
</evidence>
<dbReference type="InterPro" id="IPR011701">
    <property type="entry name" value="MFS"/>
</dbReference>
<dbReference type="PANTHER" id="PTHR23546">
    <property type="entry name" value="TRANSPORT PROTEIN"/>
    <property type="match status" value="1"/>
</dbReference>
<evidence type="ECO:0000313" key="8">
    <source>
        <dbReference type="EMBL" id="SBV96828.1"/>
    </source>
</evidence>
<feature type="transmembrane region" description="Helical" evidence="5">
    <location>
        <begin position="104"/>
        <end position="127"/>
    </location>
</feature>
<proteinExistence type="predicted"/>
<feature type="chain" id="PRO_5013143556" evidence="6">
    <location>
        <begin position="24"/>
        <end position="394"/>
    </location>
</feature>
<dbReference type="PROSITE" id="PS50850">
    <property type="entry name" value="MFS"/>
    <property type="match status" value="1"/>
</dbReference>
<feature type="transmembrane region" description="Helical" evidence="5">
    <location>
        <begin position="214"/>
        <end position="231"/>
    </location>
</feature>
<dbReference type="SUPFAM" id="SSF103473">
    <property type="entry name" value="MFS general substrate transporter"/>
    <property type="match status" value="1"/>
</dbReference>
<keyword evidence="3 5" id="KW-1133">Transmembrane helix</keyword>
<dbReference type="AlphaFoldDB" id="A0A212JBM9"/>
<feature type="signal peptide" evidence="6">
    <location>
        <begin position="1"/>
        <end position="23"/>
    </location>
</feature>
<feature type="transmembrane region" description="Helical" evidence="5">
    <location>
        <begin position="251"/>
        <end position="271"/>
    </location>
</feature>
<dbReference type="InterPro" id="IPR036259">
    <property type="entry name" value="MFS_trans_sf"/>
</dbReference>
<dbReference type="InterPro" id="IPR020846">
    <property type="entry name" value="MFS_dom"/>
</dbReference>
<sequence length="394" mass="38565">MPHSAVAPRRVAGLLFAALAANAAGHAFVLVALPGLARRLGVSDLQAGLLIGLSALAATLAAPVWGVAGDRRGRRRVVLLGLGAGAAFLAVAAVLTEWRLAGRIGATGVFVALFAARLAQAVCGAGLMPAAQAIFADITAADRRARGMGLMGAAFGVGSIAGGAVAWRMAADAPVIALALLAAAVAAATLGAALRLPETCGRSGAPRPCGVRGLARFLAVTALALSAYAALQQVTVLRLQDGFGLAADAAIRAGGGMMMTAMAAMVAGQMLLARGLAWPPLRLSRVGATGAALCLAAAALADGPPPLFAAMAGLGLSLGLLLPGNLAQISLRAGGAQAAAAGLNAVAQGLGMAAGPIAGAALHRLSPQAPYAAAAAALVCAALLVWRAPPRFAD</sequence>
<feature type="transmembrane region" description="Helical" evidence="5">
    <location>
        <begin position="307"/>
        <end position="326"/>
    </location>
</feature>